<evidence type="ECO:0008006" key="3">
    <source>
        <dbReference type="Google" id="ProtNLM"/>
    </source>
</evidence>
<keyword evidence="2" id="KW-1185">Reference proteome</keyword>
<organism evidence="1 2">
    <name type="scientific">Chryseobacterium formosense</name>
    <dbReference type="NCBI Taxonomy" id="236814"/>
    <lineage>
        <taxon>Bacteria</taxon>
        <taxon>Pseudomonadati</taxon>
        <taxon>Bacteroidota</taxon>
        <taxon>Flavobacteriia</taxon>
        <taxon>Flavobacteriales</taxon>
        <taxon>Weeksellaceae</taxon>
        <taxon>Chryseobacterium group</taxon>
        <taxon>Chryseobacterium</taxon>
    </lineage>
</organism>
<dbReference type="Proteomes" id="UP000028713">
    <property type="component" value="Unassembled WGS sequence"/>
</dbReference>
<dbReference type="RefSeq" id="WP_034673084.1">
    <property type="nucleotide sequence ID" value="NZ_FPAP01000004.1"/>
</dbReference>
<sequence length="88" mass="10469">MKVLLSSIAKNDIKLLMRVFNAEEQHKDKYFLNDLKESIYKILNDSENTDIKSKEMQVYETENFPVQIHYLFEDNDCLFITAIFKSNN</sequence>
<comment type="caution">
    <text evidence="1">The sequence shown here is derived from an EMBL/GenBank/DDBJ whole genome shotgun (WGS) entry which is preliminary data.</text>
</comment>
<gene>
    <name evidence="1" type="ORF">IX39_02270</name>
</gene>
<dbReference type="OrthoDB" id="1263337at2"/>
<proteinExistence type="predicted"/>
<protein>
    <recommendedName>
        <fullName evidence="3">Plasmid stabilization protein</fullName>
    </recommendedName>
</protein>
<accession>A0A085Z4Z9</accession>
<name>A0A085Z4Z9_9FLAO</name>
<evidence type="ECO:0000313" key="1">
    <source>
        <dbReference type="EMBL" id="KFE99512.1"/>
    </source>
</evidence>
<reference evidence="1 2" key="1">
    <citation type="submission" date="2014-07" db="EMBL/GenBank/DDBJ databases">
        <title>Genome of Chryseobacterium formosense LMG 24722.</title>
        <authorList>
            <person name="Pipes S.E."/>
            <person name="Stropko S.J."/>
            <person name="Newman J.D."/>
        </authorList>
    </citation>
    <scope>NUCLEOTIDE SEQUENCE [LARGE SCALE GENOMIC DNA]</scope>
    <source>
        <strain evidence="1 2">LMG 24722</strain>
    </source>
</reference>
<evidence type="ECO:0000313" key="2">
    <source>
        <dbReference type="Proteomes" id="UP000028713"/>
    </source>
</evidence>
<dbReference type="eggNOG" id="ENOG50311DJ">
    <property type="taxonomic scope" value="Bacteria"/>
</dbReference>
<dbReference type="STRING" id="236814.IX39_02270"/>
<dbReference type="AlphaFoldDB" id="A0A085Z4Z9"/>
<dbReference type="EMBL" id="JPRP01000001">
    <property type="protein sequence ID" value="KFE99512.1"/>
    <property type="molecule type" value="Genomic_DNA"/>
</dbReference>